<dbReference type="PANTHER" id="PTHR21248:SF22">
    <property type="entry name" value="PHOSPHOLIPASE D"/>
    <property type="match status" value="1"/>
</dbReference>
<dbReference type="PROSITE" id="PS50035">
    <property type="entry name" value="PLD"/>
    <property type="match status" value="2"/>
</dbReference>
<dbReference type="NCBIfam" id="TIGR04265">
    <property type="entry name" value="bac_cardiolipin"/>
    <property type="match status" value="1"/>
</dbReference>
<keyword evidence="4" id="KW-0808">Transferase</keyword>
<dbReference type="CDD" id="cd09155">
    <property type="entry name" value="PLDc_PaCLS_like_1"/>
    <property type="match status" value="1"/>
</dbReference>
<keyword evidence="8" id="KW-0443">Lipid metabolism</keyword>
<evidence type="ECO:0000256" key="6">
    <source>
        <dbReference type="ARBA" id="ARBA00022737"/>
    </source>
</evidence>
<keyword evidence="9 13" id="KW-0472">Membrane</keyword>
<evidence type="ECO:0000259" key="14">
    <source>
        <dbReference type="PROSITE" id="PS50035"/>
    </source>
</evidence>
<evidence type="ECO:0000256" key="1">
    <source>
        <dbReference type="ARBA" id="ARBA00004651"/>
    </source>
</evidence>
<gene>
    <name evidence="15" type="primary">cls</name>
    <name evidence="15" type="ORF">RM540_10915</name>
</gene>
<evidence type="ECO:0000313" key="16">
    <source>
        <dbReference type="Proteomes" id="UP001267426"/>
    </source>
</evidence>
<keyword evidence="3" id="KW-0444">Lipid biosynthesis</keyword>
<dbReference type="PANTHER" id="PTHR21248">
    <property type="entry name" value="CARDIOLIPIN SYNTHASE"/>
    <property type="match status" value="1"/>
</dbReference>
<dbReference type="EMBL" id="JAVRHT010000024">
    <property type="protein sequence ID" value="MDT0632257.1"/>
    <property type="molecule type" value="Genomic_DNA"/>
</dbReference>
<evidence type="ECO:0000256" key="12">
    <source>
        <dbReference type="NCBIfam" id="TIGR04265"/>
    </source>
</evidence>
<keyword evidence="7 13" id="KW-1133">Transmembrane helix</keyword>
<comment type="caution">
    <text evidence="15">The sequence shown here is derived from an EMBL/GenBank/DDBJ whole genome shotgun (WGS) entry which is preliminary data.</text>
</comment>
<comment type="subcellular location">
    <subcellularLocation>
        <location evidence="1">Cell membrane</location>
        <topology evidence="1">Multi-pass membrane protein</topology>
    </subcellularLocation>
</comment>
<evidence type="ECO:0000256" key="9">
    <source>
        <dbReference type="ARBA" id="ARBA00023136"/>
    </source>
</evidence>
<protein>
    <recommendedName>
        <fullName evidence="12">Cardiolipin synthase</fullName>
        <ecNumber evidence="12">2.7.8.-</ecNumber>
    </recommendedName>
</protein>
<keyword evidence="2" id="KW-1003">Cell membrane</keyword>
<evidence type="ECO:0000256" key="8">
    <source>
        <dbReference type="ARBA" id="ARBA00023098"/>
    </source>
</evidence>
<dbReference type="InterPro" id="IPR027379">
    <property type="entry name" value="CLS_N"/>
</dbReference>
<evidence type="ECO:0000313" key="15">
    <source>
        <dbReference type="EMBL" id="MDT0632257.1"/>
    </source>
</evidence>
<name>A0ABU3BSJ2_9BACT</name>
<organism evidence="15 16">
    <name type="scientific">Rubrivirga litoralis</name>
    <dbReference type="NCBI Taxonomy" id="3075598"/>
    <lineage>
        <taxon>Bacteria</taxon>
        <taxon>Pseudomonadati</taxon>
        <taxon>Rhodothermota</taxon>
        <taxon>Rhodothermia</taxon>
        <taxon>Rhodothermales</taxon>
        <taxon>Rubricoccaceae</taxon>
        <taxon>Rubrivirga</taxon>
    </lineage>
</organism>
<keyword evidence="10" id="KW-0594">Phospholipid biosynthesis</keyword>
<evidence type="ECO:0000256" key="5">
    <source>
        <dbReference type="ARBA" id="ARBA00022692"/>
    </source>
</evidence>
<feature type="transmembrane region" description="Helical" evidence="13">
    <location>
        <begin position="42"/>
        <end position="63"/>
    </location>
</feature>
<evidence type="ECO:0000256" key="7">
    <source>
        <dbReference type="ARBA" id="ARBA00022989"/>
    </source>
</evidence>
<sequence>MDSFTLFGLDGVWAVGIGLVVYGLGFLAVIDAVMNTRTPQGATAWVFALATLPLVALPLYLVFGRSKFEDYVEALQDFNVRVREGVEGARHGPLAPFLVEPGEDAGEGGAEDAREAGEMRAFGALSTTPFTSGNRVRLLVDGDETFEAIFAGIDAAERYVLAQFYIVHDDRIGTAFKERLIAAAQRGVEVRFLYDSVGSWKLPRRYKRELSEAGVEVCRFTGPRNWLKKLRLNFRNHRKIVVVDGRRAYVGGLNVGDEYLGRDPDIGPWRDTHLDVEGPMVQGLQLSFARDWFYGSREQLDGLVWEPAAAPDGDECGLVLASGPADDLETCGLLYAHAIESAEERIWIATPYFVPDGRVLGALQLAALRGVDVRVLMPRTSDSLLFKYVPYAYLDEVARAGVRTFLYEDGFMHQKVALVDRDFAAIGTANFDNRSFRLNFEVTAVVRDEGFCDDVESMLVRDLGRATEISYEDLEDKSFPFRFAANATRLLAPVL</sequence>
<feature type="domain" description="PLD phosphodiesterase" evidence="14">
    <location>
        <begin position="408"/>
        <end position="435"/>
    </location>
</feature>
<dbReference type="InterPro" id="IPR001736">
    <property type="entry name" value="PLipase_D/transphosphatidylase"/>
</dbReference>
<dbReference type="Gene3D" id="3.30.870.10">
    <property type="entry name" value="Endonuclease Chain A"/>
    <property type="match status" value="2"/>
</dbReference>
<dbReference type="InterPro" id="IPR022924">
    <property type="entry name" value="Cardiolipin_synthase"/>
</dbReference>
<dbReference type="RefSeq" id="WP_311663987.1">
    <property type="nucleotide sequence ID" value="NZ_JAVRHT010000024.1"/>
</dbReference>
<evidence type="ECO:0000256" key="10">
    <source>
        <dbReference type="ARBA" id="ARBA00023209"/>
    </source>
</evidence>
<evidence type="ECO:0000256" key="13">
    <source>
        <dbReference type="SAM" id="Phobius"/>
    </source>
</evidence>
<evidence type="ECO:0000256" key="4">
    <source>
        <dbReference type="ARBA" id="ARBA00022679"/>
    </source>
</evidence>
<feature type="transmembrane region" description="Helical" evidence="13">
    <location>
        <begin position="12"/>
        <end position="30"/>
    </location>
</feature>
<accession>A0ABU3BSJ2</accession>
<evidence type="ECO:0000256" key="2">
    <source>
        <dbReference type="ARBA" id="ARBA00022475"/>
    </source>
</evidence>
<evidence type="ECO:0000256" key="3">
    <source>
        <dbReference type="ARBA" id="ARBA00022516"/>
    </source>
</evidence>
<proteinExistence type="predicted"/>
<dbReference type="Pfam" id="PF13396">
    <property type="entry name" value="PLDc_N"/>
    <property type="match status" value="1"/>
</dbReference>
<feature type="domain" description="PLD phosphodiesterase" evidence="14">
    <location>
        <begin position="232"/>
        <end position="259"/>
    </location>
</feature>
<dbReference type="Proteomes" id="UP001267426">
    <property type="component" value="Unassembled WGS sequence"/>
</dbReference>
<dbReference type="SMART" id="SM00155">
    <property type="entry name" value="PLDc"/>
    <property type="match status" value="2"/>
</dbReference>
<keyword evidence="11" id="KW-1208">Phospholipid metabolism</keyword>
<keyword evidence="6" id="KW-0677">Repeat</keyword>
<keyword evidence="16" id="KW-1185">Reference proteome</keyword>
<dbReference type="InterPro" id="IPR025202">
    <property type="entry name" value="PLD-like_dom"/>
</dbReference>
<dbReference type="EC" id="2.7.8.-" evidence="12"/>
<keyword evidence="5 13" id="KW-0812">Transmembrane</keyword>
<evidence type="ECO:0000256" key="11">
    <source>
        <dbReference type="ARBA" id="ARBA00023264"/>
    </source>
</evidence>
<reference evidence="15 16" key="1">
    <citation type="submission" date="2023-09" db="EMBL/GenBank/DDBJ databases">
        <authorList>
            <person name="Rey-Velasco X."/>
        </authorList>
    </citation>
    <scope>NUCLEOTIDE SEQUENCE [LARGE SCALE GENOMIC DNA]</scope>
    <source>
        <strain evidence="15 16">F394</strain>
    </source>
</reference>
<dbReference type="SUPFAM" id="SSF56024">
    <property type="entry name" value="Phospholipase D/nuclease"/>
    <property type="match status" value="2"/>
</dbReference>
<dbReference type="Pfam" id="PF13091">
    <property type="entry name" value="PLDc_2"/>
    <property type="match status" value="2"/>
</dbReference>